<comment type="pathway">
    <text evidence="10">Cell wall biogenesis; peptidoglycan biosynthesis.</text>
</comment>
<keyword evidence="1 10" id="KW-1003">Cell membrane</keyword>
<dbReference type="PANTHER" id="PTHR21015:SF27">
    <property type="entry name" value="UDP-N-ACETYLGLUCOSAMINE--N-ACETYLMURAMYL-(PENTAPEPTIDE) PYROPHOSPHORYL-UNDECAPRENOL N-ACETYLGLUCOSAMINE TRANSFERASE"/>
    <property type="match status" value="1"/>
</dbReference>
<gene>
    <name evidence="10" type="primary">murG</name>
    <name evidence="13" type="ORF">SAMN05192557_0314</name>
</gene>
<dbReference type="OrthoDB" id="9808936at2"/>
<evidence type="ECO:0000256" key="2">
    <source>
        <dbReference type="ARBA" id="ARBA00022618"/>
    </source>
</evidence>
<evidence type="ECO:0000259" key="11">
    <source>
        <dbReference type="Pfam" id="PF03033"/>
    </source>
</evidence>
<comment type="subcellular location">
    <subcellularLocation>
        <location evidence="10">Cell membrane</location>
        <topology evidence="10">Peripheral membrane protein</topology>
        <orientation evidence="10">Cytoplasmic side</orientation>
    </subcellularLocation>
</comment>
<evidence type="ECO:0000256" key="10">
    <source>
        <dbReference type="HAMAP-Rule" id="MF_00033"/>
    </source>
</evidence>
<dbReference type="CDD" id="cd03785">
    <property type="entry name" value="GT28_MurG"/>
    <property type="match status" value="1"/>
</dbReference>
<keyword evidence="7 10" id="KW-0472">Membrane</keyword>
<dbReference type="GO" id="GO:0051301">
    <property type="term" value="P:cell division"/>
    <property type="evidence" value="ECO:0007669"/>
    <property type="project" value="UniProtKB-KW"/>
</dbReference>
<organism evidence="13 14">
    <name type="scientific">Aliicoccus persicus</name>
    <dbReference type="NCBI Taxonomy" id="930138"/>
    <lineage>
        <taxon>Bacteria</taxon>
        <taxon>Bacillati</taxon>
        <taxon>Bacillota</taxon>
        <taxon>Bacilli</taxon>
        <taxon>Bacillales</taxon>
        <taxon>Staphylococcaceae</taxon>
        <taxon>Aliicoccus</taxon>
    </lineage>
</organism>
<dbReference type="RefSeq" id="WP_091473245.1">
    <property type="nucleotide sequence ID" value="NZ_FOIT01000001.1"/>
</dbReference>
<dbReference type="InterPro" id="IPR007235">
    <property type="entry name" value="Glyco_trans_28_C"/>
</dbReference>
<accession>A0A662Z486</accession>
<proteinExistence type="inferred from homology"/>
<dbReference type="UniPathway" id="UPA00219"/>
<comment type="caution">
    <text evidence="10">Lacks conserved residue(s) required for the propagation of feature annotation.</text>
</comment>
<dbReference type="Gene3D" id="3.40.50.2000">
    <property type="entry name" value="Glycogen Phosphorylase B"/>
    <property type="match status" value="2"/>
</dbReference>
<dbReference type="Pfam" id="PF03033">
    <property type="entry name" value="Glyco_transf_28"/>
    <property type="match status" value="1"/>
</dbReference>
<dbReference type="GO" id="GO:0005975">
    <property type="term" value="P:carbohydrate metabolic process"/>
    <property type="evidence" value="ECO:0007669"/>
    <property type="project" value="InterPro"/>
</dbReference>
<keyword evidence="3 10" id="KW-0328">Glycosyltransferase</keyword>
<feature type="domain" description="Glycosyl transferase family 28 C-terminal" evidence="12">
    <location>
        <begin position="192"/>
        <end position="330"/>
    </location>
</feature>
<dbReference type="GO" id="GO:0071555">
    <property type="term" value="P:cell wall organization"/>
    <property type="evidence" value="ECO:0007669"/>
    <property type="project" value="UniProtKB-KW"/>
</dbReference>
<feature type="binding site" evidence="10">
    <location>
        <position position="168"/>
    </location>
    <ligand>
        <name>UDP-N-acetyl-alpha-D-glucosamine</name>
        <dbReference type="ChEBI" id="CHEBI:57705"/>
    </ligand>
</feature>
<keyword evidence="5 10" id="KW-0133">Cell shape</keyword>
<keyword evidence="6 10" id="KW-0573">Peptidoglycan synthesis</keyword>
<keyword evidence="4 10" id="KW-0808">Transferase</keyword>
<dbReference type="InterPro" id="IPR006009">
    <property type="entry name" value="GlcNAc_MurG"/>
</dbReference>
<feature type="domain" description="Glycosyltransferase family 28 N-terminal" evidence="11">
    <location>
        <begin position="8"/>
        <end position="145"/>
    </location>
</feature>
<comment type="catalytic activity">
    <reaction evidence="10">
        <text>di-trans,octa-cis-undecaprenyl diphospho-N-acetyl-alpha-D-muramoyl-L-alanyl-D-glutamyl-meso-2,6-diaminopimeloyl-D-alanyl-D-alanine + UDP-N-acetyl-alpha-D-glucosamine = di-trans,octa-cis-undecaprenyl diphospho-[N-acetyl-alpha-D-glucosaminyl-(1-&gt;4)]-N-acetyl-alpha-D-muramoyl-L-alanyl-D-glutamyl-meso-2,6-diaminopimeloyl-D-alanyl-D-alanine + UDP + H(+)</text>
        <dbReference type="Rhea" id="RHEA:31227"/>
        <dbReference type="ChEBI" id="CHEBI:15378"/>
        <dbReference type="ChEBI" id="CHEBI:57705"/>
        <dbReference type="ChEBI" id="CHEBI:58223"/>
        <dbReference type="ChEBI" id="CHEBI:61387"/>
        <dbReference type="ChEBI" id="CHEBI:61388"/>
        <dbReference type="EC" id="2.4.1.227"/>
    </reaction>
</comment>
<dbReference type="GO" id="GO:0050511">
    <property type="term" value="F:undecaprenyldiphospho-muramoylpentapeptide beta-N-acetylglucosaminyltransferase activity"/>
    <property type="evidence" value="ECO:0007669"/>
    <property type="project" value="UniProtKB-UniRule"/>
</dbReference>
<evidence type="ECO:0000256" key="3">
    <source>
        <dbReference type="ARBA" id="ARBA00022676"/>
    </source>
</evidence>
<evidence type="ECO:0000256" key="8">
    <source>
        <dbReference type="ARBA" id="ARBA00023306"/>
    </source>
</evidence>
<keyword evidence="14" id="KW-1185">Reference proteome</keyword>
<evidence type="ECO:0000259" key="12">
    <source>
        <dbReference type="Pfam" id="PF04101"/>
    </source>
</evidence>
<dbReference type="EC" id="2.4.1.227" evidence="10"/>
<dbReference type="GO" id="GO:0008360">
    <property type="term" value="P:regulation of cell shape"/>
    <property type="evidence" value="ECO:0007669"/>
    <property type="project" value="UniProtKB-KW"/>
</dbReference>
<evidence type="ECO:0000256" key="4">
    <source>
        <dbReference type="ARBA" id="ARBA00022679"/>
    </source>
</evidence>
<dbReference type="HAMAP" id="MF_00033">
    <property type="entry name" value="MurG"/>
    <property type="match status" value="1"/>
</dbReference>
<dbReference type="NCBIfam" id="NF009102">
    <property type="entry name" value="PRK12446.1"/>
    <property type="match status" value="1"/>
</dbReference>
<protein>
    <recommendedName>
        <fullName evidence="10">UDP-N-acetylglucosamine--N-acetylmuramyl-(pentapeptide) pyrophosphoryl-undecaprenol N-acetylglucosamine transferase</fullName>
        <ecNumber evidence="10">2.4.1.227</ecNumber>
    </recommendedName>
    <alternativeName>
        <fullName evidence="10">Undecaprenyl-PP-MurNAc-pentapeptide-UDPGlcNAc GlcNAc transferase</fullName>
    </alternativeName>
</protein>
<comment type="function">
    <text evidence="10">Cell wall formation. Catalyzes the transfer of a GlcNAc subunit on undecaprenyl-pyrophosphoryl-MurNAc-pentapeptide (lipid intermediate I) to form undecaprenyl-pyrophosphoryl-MurNAc-(pentapeptide)GlcNAc (lipid intermediate II).</text>
</comment>
<evidence type="ECO:0000256" key="9">
    <source>
        <dbReference type="ARBA" id="ARBA00023316"/>
    </source>
</evidence>
<dbReference type="SUPFAM" id="SSF53756">
    <property type="entry name" value="UDP-Glycosyltransferase/glycogen phosphorylase"/>
    <property type="match status" value="1"/>
</dbReference>
<name>A0A662Z486_9STAP</name>
<dbReference type="Pfam" id="PF04101">
    <property type="entry name" value="Glyco_tran_28_C"/>
    <property type="match status" value="1"/>
</dbReference>
<dbReference type="GO" id="GO:0005886">
    <property type="term" value="C:plasma membrane"/>
    <property type="evidence" value="ECO:0007669"/>
    <property type="project" value="UniProtKB-SubCell"/>
</dbReference>
<dbReference type="GO" id="GO:0009252">
    <property type="term" value="P:peptidoglycan biosynthetic process"/>
    <property type="evidence" value="ECO:0007669"/>
    <property type="project" value="UniProtKB-UniRule"/>
</dbReference>
<evidence type="ECO:0000313" key="14">
    <source>
        <dbReference type="Proteomes" id="UP000243605"/>
    </source>
</evidence>
<evidence type="ECO:0000256" key="5">
    <source>
        <dbReference type="ARBA" id="ARBA00022960"/>
    </source>
</evidence>
<comment type="similarity">
    <text evidence="10">Belongs to the glycosyltransferase 28 family. MurG subfamily.</text>
</comment>
<evidence type="ECO:0000313" key="13">
    <source>
        <dbReference type="EMBL" id="SEV83121.1"/>
    </source>
</evidence>
<keyword evidence="8 10" id="KW-0131">Cell cycle</keyword>
<keyword evidence="2 10" id="KW-0132">Cell division</keyword>
<dbReference type="AlphaFoldDB" id="A0A662Z486"/>
<dbReference type="EMBL" id="FOIT01000001">
    <property type="protein sequence ID" value="SEV83121.1"/>
    <property type="molecule type" value="Genomic_DNA"/>
</dbReference>
<evidence type="ECO:0000256" key="1">
    <source>
        <dbReference type="ARBA" id="ARBA00022475"/>
    </source>
</evidence>
<feature type="binding site" evidence="10">
    <location>
        <position position="198"/>
    </location>
    <ligand>
        <name>UDP-N-acetyl-alpha-D-glucosamine</name>
        <dbReference type="ChEBI" id="CHEBI:57705"/>
    </ligand>
</feature>
<evidence type="ECO:0000256" key="6">
    <source>
        <dbReference type="ARBA" id="ARBA00022984"/>
    </source>
</evidence>
<feature type="binding site" evidence="10">
    <location>
        <position position="292"/>
    </location>
    <ligand>
        <name>UDP-N-acetyl-alpha-D-glucosamine</name>
        <dbReference type="ChEBI" id="CHEBI:57705"/>
    </ligand>
</feature>
<reference evidence="13 14" key="1">
    <citation type="submission" date="2016-10" db="EMBL/GenBank/DDBJ databases">
        <authorList>
            <person name="Varghese N."/>
            <person name="Submissions S."/>
        </authorList>
    </citation>
    <scope>NUCLEOTIDE SEQUENCE [LARGE SCALE GENOMIC DNA]</scope>
    <source>
        <strain evidence="13 14">IBRC-M10081</strain>
    </source>
</reference>
<dbReference type="PANTHER" id="PTHR21015">
    <property type="entry name" value="UDP-N-ACETYLGLUCOSAMINE--N-ACETYLMURAMYL-(PENTAPEPTIDE) PYROPHOSPHORYL-UNDECAPRENOL N-ACETYLGLUCOSAMINE TRANSFERASE 1"/>
    <property type="match status" value="1"/>
</dbReference>
<dbReference type="InterPro" id="IPR004276">
    <property type="entry name" value="GlycoTrans_28_N"/>
</dbReference>
<sequence length="357" mass="40093">MDNQSKTVVLTGGGTVGHVMLNKLLIPEFINKGYTPVYIGSKNGLEKEMISELNIAYKQISSGKLRRYLSLENVLDIFRVGKGVIDSFLHLRKIKPRFVFSKGGFVSVPVVIAARLLNIPVYIHESDLTPGLANKIAAKFATEIYVTFRITTQFLPENKTHFLGPVIRQDLRVDKSESGYQLTGFNHEKPVMLVMGGSQGARVINELIRSNIDILTKTHQIIHLCGKGNLDPSIDHNDYRQYEFVTSELAALLSIADIVVGRSGANAIFEYLLSKKPMILIPLPASQSRGDQIENARYFEQQRVATVINEDELNIDTLQQAIQYIDHHRVEMVGKMQQYKGGFTPLELVNRLTVARR</sequence>
<evidence type="ECO:0000256" key="7">
    <source>
        <dbReference type="ARBA" id="ARBA00023136"/>
    </source>
</evidence>
<dbReference type="Proteomes" id="UP000243605">
    <property type="component" value="Unassembled WGS sequence"/>
</dbReference>
<keyword evidence="9 10" id="KW-0961">Cell wall biogenesis/degradation</keyword>